<feature type="region of interest" description="Disordered" evidence="2">
    <location>
        <begin position="138"/>
        <end position="159"/>
    </location>
</feature>
<evidence type="ECO:0000256" key="2">
    <source>
        <dbReference type="SAM" id="MobiDB-lite"/>
    </source>
</evidence>
<protein>
    <submittedName>
        <fullName evidence="3">Uncharacterized protein</fullName>
    </submittedName>
</protein>
<evidence type="ECO:0000313" key="4">
    <source>
        <dbReference type="Proteomes" id="UP001372338"/>
    </source>
</evidence>
<accession>A0AAN9IW76</accession>
<feature type="coiled-coil region" evidence="1">
    <location>
        <begin position="63"/>
        <end position="101"/>
    </location>
</feature>
<gene>
    <name evidence="3" type="ORF">RIF29_00110</name>
</gene>
<feature type="region of interest" description="Disordered" evidence="2">
    <location>
        <begin position="1"/>
        <end position="41"/>
    </location>
</feature>
<proteinExistence type="predicted"/>
<dbReference type="PANTHER" id="PTHR36790:SF1">
    <property type="entry name" value="MYELIN TRANSCRIPTION FACTOR"/>
    <property type="match status" value="1"/>
</dbReference>
<name>A0AAN9IW76_CROPI</name>
<sequence length="159" mass="18371">MSKLRPRSGRTPLQPKNSDNHHHSSSSPNPKPIPKPNPVLIDKENRREMSDATAAAGSLGDELEAIKKKMERMRMDRERTEKMLEERGRVMDAKMKELEERGEVQKMMEIQVDRLFRLKELKSRCMRVSPIRTLREKEQLKIGNESPSPSKIAESDIDP</sequence>
<dbReference type="AlphaFoldDB" id="A0AAN9IW76"/>
<dbReference type="EMBL" id="JAYWIO010000001">
    <property type="protein sequence ID" value="KAK7287081.1"/>
    <property type="molecule type" value="Genomic_DNA"/>
</dbReference>
<evidence type="ECO:0000313" key="3">
    <source>
        <dbReference type="EMBL" id="KAK7287081.1"/>
    </source>
</evidence>
<organism evidence="3 4">
    <name type="scientific">Crotalaria pallida</name>
    <name type="common">Smooth rattlebox</name>
    <name type="synonym">Crotalaria striata</name>
    <dbReference type="NCBI Taxonomy" id="3830"/>
    <lineage>
        <taxon>Eukaryota</taxon>
        <taxon>Viridiplantae</taxon>
        <taxon>Streptophyta</taxon>
        <taxon>Embryophyta</taxon>
        <taxon>Tracheophyta</taxon>
        <taxon>Spermatophyta</taxon>
        <taxon>Magnoliopsida</taxon>
        <taxon>eudicotyledons</taxon>
        <taxon>Gunneridae</taxon>
        <taxon>Pentapetalae</taxon>
        <taxon>rosids</taxon>
        <taxon>fabids</taxon>
        <taxon>Fabales</taxon>
        <taxon>Fabaceae</taxon>
        <taxon>Papilionoideae</taxon>
        <taxon>50 kb inversion clade</taxon>
        <taxon>genistoids sensu lato</taxon>
        <taxon>core genistoids</taxon>
        <taxon>Crotalarieae</taxon>
        <taxon>Crotalaria</taxon>
    </lineage>
</organism>
<reference evidence="3 4" key="1">
    <citation type="submission" date="2024-01" db="EMBL/GenBank/DDBJ databases">
        <title>The genomes of 5 underutilized Papilionoideae crops provide insights into root nodulation and disease resistanc.</title>
        <authorList>
            <person name="Yuan L."/>
        </authorList>
    </citation>
    <scope>NUCLEOTIDE SEQUENCE [LARGE SCALE GENOMIC DNA]</scope>
    <source>
        <strain evidence="3">ZHUSHIDOU_FW_LH</strain>
        <tissue evidence="3">Leaf</tissue>
    </source>
</reference>
<evidence type="ECO:0000256" key="1">
    <source>
        <dbReference type="SAM" id="Coils"/>
    </source>
</evidence>
<keyword evidence="4" id="KW-1185">Reference proteome</keyword>
<keyword evidence="1" id="KW-0175">Coiled coil</keyword>
<dbReference type="Proteomes" id="UP001372338">
    <property type="component" value="Unassembled WGS sequence"/>
</dbReference>
<dbReference type="PANTHER" id="PTHR36790">
    <property type="entry name" value="MYELIN TRANSCRIPTION FACTOR"/>
    <property type="match status" value="1"/>
</dbReference>
<comment type="caution">
    <text evidence="3">The sequence shown here is derived from an EMBL/GenBank/DDBJ whole genome shotgun (WGS) entry which is preliminary data.</text>
</comment>